<keyword evidence="6" id="KW-1185">Reference proteome</keyword>
<dbReference type="SUPFAM" id="SSF47823">
    <property type="entry name" value="lambda integrase-like, N-terminal domain"/>
    <property type="match status" value="1"/>
</dbReference>
<comment type="caution">
    <text evidence="5">The sequence shown here is derived from an EMBL/GenBank/DDBJ whole genome shotgun (WGS) entry which is preliminary data.</text>
</comment>
<dbReference type="Gene3D" id="1.10.150.130">
    <property type="match status" value="1"/>
</dbReference>
<sequence>MSDDGEVVDAELVPDSEVLPADAVVLAPQPGSRPAVDRHTILRPGQALPTEADQPTYTEADLYVSEETARLLDEESEAANTVSTYKSQRKKFREWCAANGKVAYPCTTAVFVDYVGHLIEAEVAPNTVSVAMSAVRTWMPEDKQPGTREARGMLRKYRKRWNKMVGVKKAPAITDAMMRDMLATCDLRHPVGLRDACMLVLGRGALNRRIELADLSIADVTMEDAGVELLIRTSKTDQEGRGEKTFIPAEDDPLLDPVRRTKEWLAMLYALGVREGAFLRALTVAGTLQSRATASVRGDYVTGAAVNGWVRGRACRAGIEGWEKVTAHGLRRGGAQAIADAGGDPTKQGRWKAGSAVVKREYLDRAQSRAENPWLIVQEAKRRAAEGN</sequence>
<dbReference type="InterPro" id="IPR011010">
    <property type="entry name" value="DNA_brk_join_enz"/>
</dbReference>
<dbReference type="PANTHER" id="PTHR34605:SF4">
    <property type="entry name" value="DNA ADENINE METHYLTRANSFERASE"/>
    <property type="match status" value="1"/>
</dbReference>
<keyword evidence="1 3" id="KW-0238">DNA-binding</keyword>
<dbReference type="SUPFAM" id="SSF56349">
    <property type="entry name" value="DNA breaking-rejoining enzymes"/>
    <property type="match status" value="1"/>
</dbReference>
<dbReference type="InterPro" id="IPR013762">
    <property type="entry name" value="Integrase-like_cat_sf"/>
</dbReference>
<name>A0ABS2TXA5_9ACTN</name>
<dbReference type="PANTHER" id="PTHR34605">
    <property type="entry name" value="PHAGE_INTEGRASE DOMAIN-CONTAINING PROTEIN"/>
    <property type="match status" value="1"/>
</dbReference>
<proteinExistence type="predicted"/>
<reference evidence="5 6" key="1">
    <citation type="submission" date="2021-01" db="EMBL/GenBank/DDBJ databases">
        <title>Streptomyces acididurans sp. nov., isolated from a peat swamp forest soil.</title>
        <authorList>
            <person name="Chantavorakit T."/>
            <person name="Duangmal K."/>
        </authorList>
    </citation>
    <scope>NUCLEOTIDE SEQUENCE [LARGE SCALE GENOMIC DNA]</scope>
    <source>
        <strain evidence="5 6">KK5PA1</strain>
    </source>
</reference>
<evidence type="ECO:0000256" key="1">
    <source>
        <dbReference type="ARBA" id="ARBA00023125"/>
    </source>
</evidence>
<dbReference type="Gene3D" id="1.10.443.10">
    <property type="entry name" value="Intergrase catalytic core"/>
    <property type="match status" value="1"/>
</dbReference>
<accession>A0ABS2TXA5</accession>
<evidence type="ECO:0000256" key="2">
    <source>
        <dbReference type="ARBA" id="ARBA00023172"/>
    </source>
</evidence>
<organism evidence="5 6">
    <name type="scientific">Actinacidiphila acididurans</name>
    <dbReference type="NCBI Taxonomy" id="2784346"/>
    <lineage>
        <taxon>Bacteria</taxon>
        <taxon>Bacillati</taxon>
        <taxon>Actinomycetota</taxon>
        <taxon>Actinomycetes</taxon>
        <taxon>Kitasatosporales</taxon>
        <taxon>Streptomycetaceae</taxon>
        <taxon>Actinacidiphila</taxon>
    </lineage>
</organism>
<dbReference type="RefSeq" id="WP_205359846.1">
    <property type="nucleotide sequence ID" value="NZ_JADKYB010000015.1"/>
</dbReference>
<dbReference type="PROSITE" id="PS51900">
    <property type="entry name" value="CB"/>
    <property type="match status" value="1"/>
</dbReference>
<dbReference type="EMBL" id="JADKYB010000015">
    <property type="protein sequence ID" value="MBM9507977.1"/>
    <property type="molecule type" value="Genomic_DNA"/>
</dbReference>
<dbReference type="InterPro" id="IPR044068">
    <property type="entry name" value="CB"/>
</dbReference>
<protein>
    <submittedName>
        <fullName evidence="5">Integrase</fullName>
    </submittedName>
</protein>
<dbReference type="InterPro" id="IPR052925">
    <property type="entry name" value="Phage_Integrase-like_Recomb"/>
</dbReference>
<evidence type="ECO:0000256" key="3">
    <source>
        <dbReference type="PROSITE-ProRule" id="PRU01248"/>
    </source>
</evidence>
<feature type="domain" description="Core-binding (CB)" evidence="4">
    <location>
        <begin position="66"/>
        <end position="143"/>
    </location>
</feature>
<dbReference type="Proteomes" id="UP000749040">
    <property type="component" value="Unassembled WGS sequence"/>
</dbReference>
<evidence type="ECO:0000313" key="5">
    <source>
        <dbReference type="EMBL" id="MBM9507977.1"/>
    </source>
</evidence>
<evidence type="ECO:0000313" key="6">
    <source>
        <dbReference type="Proteomes" id="UP000749040"/>
    </source>
</evidence>
<dbReference type="InterPro" id="IPR010998">
    <property type="entry name" value="Integrase_recombinase_N"/>
</dbReference>
<keyword evidence="2" id="KW-0233">DNA recombination</keyword>
<evidence type="ECO:0000259" key="4">
    <source>
        <dbReference type="PROSITE" id="PS51900"/>
    </source>
</evidence>
<gene>
    <name evidence="5" type="ORF">ITX44_26190</name>
</gene>